<dbReference type="PANTHER" id="PTHR44042:SF62">
    <property type="entry name" value="OS02G0511200 PROTEIN"/>
    <property type="match status" value="1"/>
</dbReference>
<dbReference type="EnsemblPlants" id="OB02G25780.1">
    <property type="protein sequence ID" value="OB02G25780.1"/>
    <property type="gene ID" value="OB02G25780"/>
</dbReference>
<dbReference type="Pfam" id="PF00249">
    <property type="entry name" value="Myb_DNA-binding"/>
    <property type="match status" value="1"/>
</dbReference>
<accession>J3LD61</accession>
<evidence type="ECO:0000256" key="4">
    <source>
        <dbReference type="ARBA" id="ARBA00023242"/>
    </source>
</evidence>
<dbReference type="InterPro" id="IPR017930">
    <property type="entry name" value="Myb_dom"/>
</dbReference>
<keyword evidence="1" id="KW-0805">Transcription regulation</keyword>
<reference evidence="9" key="1">
    <citation type="submission" date="2013-04" db="UniProtKB">
        <authorList>
            <consortium name="EnsemblPlants"/>
        </authorList>
    </citation>
    <scope>IDENTIFICATION</scope>
</reference>
<evidence type="ECO:0000256" key="1">
    <source>
        <dbReference type="ARBA" id="ARBA00023015"/>
    </source>
</evidence>
<organism evidence="9">
    <name type="scientific">Oryza brachyantha</name>
    <name type="common">malo sina</name>
    <dbReference type="NCBI Taxonomy" id="4533"/>
    <lineage>
        <taxon>Eukaryota</taxon>
        <taxon>Viridiplantae</taxon>
        <taxon>Streptophyta</taxon>
        <taxon>Embryophyta</taxon>
        <taxon>Tracheophyta</taxon>
        <taxon>Spermatophyta</taxon>
        <taxon>Magnoliopsida</taxon>
        <taxon>Liliopsida</taxon>
        <taxon>Poales</taxon>
        <taxon>Poaceae</taxon>
        <taxon>BOP clade</taxon>
        <taxon>Oryzoideae</taxon>
        <taxon>Oryzeae</taxon>
        <taxon>Oryzinae</taxon>
        <taxon>Oryza</taxon>
    </lineage>
</organism>
<dbReference type="AlphaFoldDB" id="J3LD61"/>
<evidence type="ECO:0000256" key="3">
    <source>
        <dbReference type="ARBA" id="ARBA00023163"/>
    </source>
</evidence>
<dbReference type="Proteomes" id="UP000006038">
    <property type="component" value="Unassembled WGS sequence"/>
</dbReference>
<dbReference type="PANTHER" id="PTHR44042">
    <property type="entry name" value="DUPLICATED HOMEODOMAIN-LIKE SUPERFAMILY PROTEIN-RELATED"/>
    <property type="match status" value="1"/>
</dbReference>
<dbReference type="InterPro" id="IPR009057">
    <property type="entry name" value="Homeodomain-like_sf"/>
</dbReference>
<dbReference type="Gramene" id="OB02G25780.1">
    <property type="protein sequence ID" value="OB02G25780.1"/>
    <property type="gene ID" value="OB02G25780"/>
</dbReference>
<evidence type="ECO:0000313" key="10">
    <source>
        <dbReference type="Proteomes" id="UP000006038"/>
    </source>
</evidence>
<dbReference type="STRING" id="4533.J3LD61"/>
<dbReference type="SMART" id="SM00717">
    <property type="entry name" value="SANT"/>
    <property type="match status" value="1"/>
</dbReference>
<feature type="compositionally biased region" description="Low complexity" evidence="5">
    <location>
        <begin position="9"/>
        <end position="23"/>
    </location>
</feature>
<feature type="domain" description="SANT" evidence="7">
    <location>
        <begin position="48"/>
        <end position="101"/>
    </location>
</feature>
<evidence type="ECO:0000259" key="7">
    <source>
        <dbReference type="PROSITE" id="PS51293"/>
    </source>
</evidence>
<feature type="region of interest" description="Disordered" evidence="5">
    <location>
        <begin position="1"/>
        <end position="55"/>
    </location>
</feature>
<evidence type="ECO:0000259" key="8">
    <source>
        <dbReference type="PROSITE" id="PS51294"/>
    </source>
</evidence>
<dbReference type="Gene3D" id="1.10.10.60">
    <property type="entry name" value="Homeodomain-like"/>
    <property type="match status" value="1"/>
</dbReference>
<dbReference type="PROSITE" id="PS51294">
    <property type="entry name" value="HTH_MYB"/>
    <property type="match status" value="1"/>
</dbReference>
<dbReference type="InterPro" id="IPR006447">
    <property type="entry name" value="Myb_dom_plants"/>
</dbReference>
<evidence type="ECO:0000256" key="5">
    <source>
        <dbReference type="SAM" id="MobiDB-lite"/>
    </source>
</evidence>
<dbReference type="PROSITE" id="PS50090">
    <property type="entry name" value="MYB_LIKE"/>
    <property type="match status" value="1"/>
</dbReference>
<feature type="compositionally biased region" description="Basic residues" evidence="5">
    <location>
        <begin position="31"/>
        <end position="40"/>
    </location>
</feature>
<evidence type="ECO:0000259" key="6">
    <source>
        <dbReference type="PROSITE" id="PS50090"/>
    </source>
</evidence>
<dbReference type="PROSITE" id="PS51293">
    <property type="entry name" value="SANT"/>
    <property type="match status" value="1"/>
</dbReference>
<dbReference type="eggNOG" id="KOG0724">
    <property type="taxonomic scope" value="Eukaryota"/>
</dbReference>
<dbReference type="SUPFAM" id="SSF46689">
    <property type="entry name" value="Homeodomain-like"/>
    <property type="match status" value="1"/>
</dbReference>
<dbReference type="HOGENOM" id="CLU_1707009_0_0_1"/>
<feature type="domain" description="Myb-like" evidence="6">
    <location>
        <begin position="45"/>
        <end position="97"/>
    </location>
</feature>
<keyword evidence="4" id="KW-0539">Nucleus</keyword>
<protein>
    <submittedName>
        <fullName evidence="9">Uncharacterized protein</fullName>
    </submittedName>
</protein>
<keyword evidence="3" id="KW-0804">Transcription</keyword>
<dbReference type="GO" id="GO:0003677">
    <property type="term" value="F:DNA binding"/>
    <property type="evidence" value="ECO:0007669"/>
    <property type="project" value="UniProtKB-KW"/>
</dbReference>
<evidence type="ECO:0000256" key="2">
    <source>
        <dbReference type="ARBA" id="ARBA00023125"/>
    </source>
</evidence>
<name>J3LD61_ORYBR</name>
<dbReference type="NCBIfam" id="TIGR01557">
    <property type="entry name" value="myb_SHAQKYF"/>
    <property type="match status" value="1"/>
</dbReference>
<feature type="domain" description="HTH myb-type" evidence="8">
    <location>
        <begin position="45"/>
        <end position="101"/>
    </location>
</feature>
<dbReference type="CDD" id="cd00167">
    <property type="entry name" value="SANT"/>
    <property type="match status" value="1"/>
</dbReference>
<keyword evidence="10" id="KW-1185">Reference proteome</keyword>
<keyword evidence="2" id="KW-0238">DNA-binding</keyword>
<evidence type="ECO:0000313" key="9">
    <source>
        <dbReference type="EnsemblPlants" id="OB02G25780.1"/>
    </source>
</evidence>
<dbReference type="InterPro" id="IPR001005">
    <property type="entry name" value="SANT/Myb"/>
</dbReference>
<proteinExistence type="predicted"/>
<sequence length="154" mass="16888">MAPAGGGQAAAPIEAARRAAAPALTSGMVRSKPRKPRSRRMSGGAPRKKAEMWSAHEHSQFLRGLEKCGKGKWKTMAREFVKTKSPIQIASHYQKFCIREESRRLNQCKRTSIHDITEPTTPAPETTPAAATAAVVNFGTGNDLAFQRRYQAIN</sequence>
<dbReference type="InterPro" id="IPR017884">
    <property type="entry name" value="SANT_dom"/>
</dbReference>